<evidence type="ECO:0000256" key="4">
    <source>
        <dbReference type="ARBA" id="ARBA00022475"/>
    </source>
</evidence>
<dbReference type="NCBIfam" id="TIGR01726">
    <property type="entry name" value="HEQRo_perm_3TM"/>
    <property type="match status" value="1"/>
</dbReference>
<keyword evidence="5" id="KW-0997">Cell inner membrane</keyword>
<dbReference type="PROSITE" id="PS50928">
    <property type="entry name" value="ABC_TM1"/>
    <property type="match status" value="1"/>
</dbReference>
<evidence type="ECO:0000256" key="3">
    <source>
        <dbReference type="ARBA" id="ARBA00022448"/>
    </source>
</evidence>
<comment type="caution">
    <text evidence="11">The sequence shown here is derived from an EMBL/GenBank/DDBJ whole genome shotgun (WGS) entry which is preliminary data.</text>
</comment>
<keyword evidence="3 9" id="KW-0813">Transport</keyword>
<feature type="domain" description="ABC transmembrane type-1" evidence="10">
    <location>
        <begin position="29"/>
        <end position="226"/>
    </location>
</feature>
<evidence type="ECO:0000313" key="13">
    <source>
        <dbReference type="Proteomes" id="UP000078084"/>
    </source>
</evidence>
<evidence type="ECO:0000256" key="8">
    <source>
        <dbReference type="ARBA" id="ARBA00023136"/>
    </source>
</evidence>
<dbReference type="Pfam" id="PF00528">
    <property type="entry name" value="BPD_transp_1"/>
    <property type="match status" value="1"/>
</dbReference>
<evidence type="ECO:0000259" key="10">
    <source>
        <dbReference type="PROSITE" id="PS50928"/>
    </source>
</evidence>
<reference evidence="11 13" key="1">
    <citation type="submission" date="2015-04" db="EMBL/GenBank/DDBJ databases">
        <title>Genome sequence of Kerstersia gyiorum CG1.</title>
        <authorList>
            <person name="Greninger A.L."/>
            <person name="Kozyreva V."/>
            <person name="Chaturvedi V."/>
        </authorList>
    </citation>
    <scope>NUCLEOTIDE SEQUENCE [LARGE SCALE GENOMIC DNA]</scope>
    <source>
        <strain evidence="11 13">CG1</strain>
    </source>
</reference>
<name>A0A171KTS2_9BURK</name>
<dbReference type="InterPro" id="IPR035906">
    <property type="entry name" value="MetI-like_sf"/>
</dbReference>
<evidence type="ECO:0000256" key="5">
    <source>
        <dbReference type="ARBA" id="ARBA00022519"/>
    </source>
</evidence>
<dbReference type="InterPro" id="IPR043429">
    <property type="entry name" value="ArtM/GltK/GlnP/TcyL/YhdX-like"/>
</dbReference>
<keyword evidence="4" id="KW-1003">Cell membrane</keyword>
<evidence type="ECO:0000313" key="14">
    <source>
        <dbReference type="Proteomes" id="UP000292039"/>
    </source>
</evidence>
<keyword evidence="8 9" id="KW-0472">Membrane</keyword>
<dbReference type="GO" id="GO:0043190">
    <property type="term" value="C:ATP-binding cassette (ABC) transporter complex"/>
    <property type="evidence" value="ECO:0007669"/>
    <property type="project" value="InterPro"/>
</dbReference>
<keyword evidence="13" id="KW-1185">Reference proteome</keyword>
<sequence length="239" mass="27124">MNEFVMNMLSHVMDQDLLERYGPRMMDGLVITLKLVAVSFVLGMALGLLLAIGRMSKNKWVQYPCRAYIYFFRGSPLLAQLFLLYYGLGSFRPFWQDIGLWWFVRDAWYCALLAFTLNTAAYQAEIFRGSLMAIPKGQYEACQALGLGPATAMLRVILPQSMLVAIGPLGNELILMIKASAIASLVTVYDVMGVARLAFSRSFNFEVYLWAAVLYLIIVEIIRRVLKRIESRLSRHVVN</sequence>
<dbReference type="Gene3D" id="1.10.3720.10">
    <property type="entry name" value="MetI-like"/>
    <property type="match status" value="1"/>
</dbReference>
<evidence type="ECO:0000256" key="6">
    <source>
        <dbReference type="ARBA" id="ARBA00022692"/>
    </source>
</evidence>
<feature type="transmembrane region" description="Helical" evidence="9">
    <location>
        <begin position="67"/>
        <end position="88"/>
    </location>
</feature>
<gene>
    <name evidence="11" type="ORF">AAV32_04020</name>
    <name evidence="12" type="ORF">EV679_1801</name>
</gene>
<organism evidence="11 13">
    <name type="scientific">Kerstersia gyiorum</name>
    <dbReference type="NCBI Taxonomy" id="206506"/>
    <lineage>
        <taxon>Bacteria</taxon>
        <taxon>Pseudomonadati</taxon>
        <taxon>Pseudomonadota</taxon>
        <taxon>Betaproteobacteria</taxon>
        <taxon>Burkholderiales</taxon>
        <taxon>Alcaligenaceae</taxon>
        <taxon>Kerstersia</taxon>
    </lineage>
</organism>
<dbReference type="PANTHER" id="PTHR30614:SF10">
    <property type="entry name" value="ARGININE ABC TRANSPORTER PERMEASE PROTEIN ARTM"/>
    <property type="match status" value="1"/>
</dbReference>
<dbReference type="OrthoDB" id="7026155at2"/>
<dbReference type="CDD" id="cd06261">
    <property type="entry name" value="TM_PBP2"/>
    <property type="match status" value="1"/>
</dbReference>
<proteinExistence type="inferred from homology"/>
<dbReference type="GO" id="GO:0006865">
    <property type="term" value="P:amino acid transport"/>
    <property type="evidence" value="ECO:0007669"/>
    <property type="project" value="TreeGrafter"/>
</dbReference>
<feature type="transmembrane region" description="Helical" evidence="9">
    <location>
        <begin position="31"/>
        <end position="55"/>
    </location>
</feature>
<feature type="transmembrane region" description="Helical" evidence="9">
    <location>
        <begin position="100"/>
        <end position="122"/>
    </location>
</feature>
<evidence type="ECO:0000256" key="9">
    <source>
        <dbReference type="RuleBase" id="RU363032"/>
    </source>
</evidence>
<protein>
    <submittedName>
        <fullName evidence="11">ABC transporter permease</fullName>
    </submittedName>
    <submittedName>
        <fullName evidence="12">Amino acid ABC transporter membrane protein 2 (PAAT family)</fullName>
    </submittedName>
</protein>
<dbReference type="RefSeq" id="WP_068367919.1">
    <property type="nucleotide sequence ID" value="NZ_CBCSEB010000001.1"/>
</dbReference>
<accession>A0A171KTS2</accession>
<dbReference type="STRING" id="206506.AAV32_04020"/>
<dbReference type="EMBL" id="LBNE01000002">
    <property type="protein sequence ID" value="KKO72289.1"/>
    <property type="molecule type" value="Genomic_DNA"/>
</dbReference>
<dbReference type="InterPro" id="IPR010065">
    <property type="entry name" value="AA_ABC_transptr_permease_3TM"/>
</dbReference>
<keyword evidence="7 9" id="KW-1133">Transmembrane helix</keyword>
<dbReference type="Proteomes" id="UP000078084">
    <property type="component" value="Unassembled WGS sequence"/>
</dbReference>
<comment type="similarity">
    <text evidence="2">Belongs to the binding-protein-dependent transport system permease family. HisMQ subfamily.</text>
</comment>
<evidence type="ECO:0000313" key="12">
    <source>
        <dbReference type="EMBL" id="RZS70395.1"/>
    </source>
</evidence>
<dbReference type="PANTHER" id="PTHR30614">
    <property type="entry name" value="MEMBRANE COMPONENT OF AMINO ACID ABC TRANSPORTER"/>
    <property type="match status" value="1"/>
</dbReference>
<dbReference type="Proteomes" id="UP000292039">
    <property type="component" value="Unassembled WGS sequence"/>
</dbReference>
<evidence type="ECO:0000313" key="11">
    <source>
        <dbReference type="EMBL" id="KKO72289.1"/>
    </source>
</evidence>
<dbReference type="PATRIC" id="fig|206506.3.peg.872"/>
<dbReference type="GO" id="GO:0022857">
    <property type="term" value="F:transmembrane transporter activity"/>
    <property type="evidence" value="ECO:0007669"/>
    <property type="project" value="InterPro"/>
</dbReference>
<evidence type="ECO:0000256" key="1">
    <source>
        <dbReference type="ARBA" id="ARBA00004429"/>
    </source>
</evidence>
<evidence type="ECO:0000256" key="2">
    <source>
        <dbReference type="ARBA" id="ARBA00010072"/>
    </source>
</evidence>
<comment type="subcellular location">
    <subcellularLocation>
        <location evidence="1">Cell inner membrane</location>
        <topology evidence="1">Multi-pass membrane protein</topology>
    </subcellularLocation>
    <subcellularLocation>
        <location evidence="9">Cell membrane</location>
        <topology evidence="9">Multi-pass membrane protein</topology>
    </subcellularLocation>
</comment>
<reference evidence="12 14" key="2">
    <citation type="submission" date="2019-02" db="EMBL/GenBank/DDBJ databases">
        <title>Genomic Encyclopedia of Type Strains, Phase IV (KMG-IV): sequencing the most valuable type-strain genomes for metagenomic binning, comparative biology and taxonomic classification.</title>
        <authorList>
            <person name="Goeker M."/>
        </authorList>
    </citation>
    <scope>NUCLEOTIDE SEQUENCE [LARGE SCALE GENOMIC DNA]</scope>
    <source>
        <strain evidence="12 14">DSM 16618</strain>
    </source>
</reference>
<keyword evidence="6 9" id="KW-0812">Transmembrane</keyword>
<evidence type="ECO:0000256" key="7">
    <source>
        <dbReference type="ARBA" id="ARBA00022989"/>
    </source>
</evidence>
<dbReference type="EMBL" id="SGWZ01000002">
    <property type="protein sequence ID" value="RZS70395.1"/>
    <property type="molecule type" value="Genomic_DNA"/>
</dbReference>
<dbReference type="GeneID" id="99726447"/>
<dbReference type="SUPFAM" id="SSF161098">
    <property type="entry name" value="MetI-like"/>
    <property type="match status" value="1"/>
</dbReference>
<dbReference type="InterPro" id="IPR000515">
    <property type="entry name" value="MetI-like"/>
</dbReference>
<dbReference type="AlphaFoldDB" id="A0A171KTS2"/>
<feature type="transmembrane region" description="Helical" evidence="9">
    <location>
        <begin position="207"/>
        <end position="226"/>
    </location>
</feature>